<gene>
    <name evidence="4" type="ORF">SADUNF_Sadunf03G0036600</name>
</gene>
<dbReference type="EMBL" id="JADGMS010000003">
    <property type="protein sequence ID" value="KAF9685264.1"/>
    <property type="molecule type" value="Genomic_DNA"/>
</dbReference>
<dbReference type="AlphaFoldDB" id="A0A835N1K2"/>
<dbReference type="OrthoDB" id="1747153at2759"/>
<feature type="compositionally biased region" description="Basic and acidic residues" evidence="3">
    <location>
        <begin position="289"/>
        <end position="305"/>
    </location>
</feature>
<reference evidence="4 5" key="1">
    <citation type="submission" date="2020-10" db="EMBL/GenBank/DDBJ databases">
        <title>Plant Genome Project.</title>
        <authorList>
            <person name="Zhang R.-G."/>
        </authorList>
    </citation>
    <scope>NUCLEOTIDE SEQUENCE [LARGE SCALE GENOMIC DNA]</scope>
    <source>
        <strain evidence="4">FAFU-HL-1</strain>
        <tissue evidence="4">Leaf</tissue>
    </source>
</reference>
<evidence type="ECO:0000256" key="3">
    <source>
        <dbReference type="SAM" id="MobiDB-lite"/>
    </source>
</evidence>
<accession>A0A835N1K2</accession>
<proteinExistence type="predicted"/>
<evidence type="ECO:0000313" key="4">
    <source>
        <dbReference type="EMBL" id="KAF9685264.1"/>
    </source>
</evidence>
<evidence type="ECO:0000313" key="5">
    <source>
        <dbReference type="Proteomes" id="UP000657918"/>
    </source>
</evidence>
<keyword evidence="2" id="KW-0539">Nucleus</keyword>
<dbReference type="Proteomes" id="UP000657918">
    <property type="component" value="Unassembled WGS sequence"/>
</dbReference>
<dbReference type="InterPro" id="IPR052414">
    <property type="entry name" value="U3_snoRNA-assoc_WDR"/>
</dbReference>
<sequence>MNTNVCSHIHLTDIDHSEATDGALVEYDVNELTMGEKLASVFLQDKIDKSPPHAKSPSADSLNILLKQALGADDRALLLDCLYTQDEKCETNCYYVYHKLVDYRALLLDCLYTQYEKGCNLGLCFSFDKKFTPPTFNWNNVLGIFFTCFEFFISAVAVTSPMTMETSTDLVDQEQPNSIGNLEELLTRMTQALNKNPTSLQTQPLVDILMKEILGCGTKRERERLYYMDDFISERVKTVVTGLNQEAVKGMIKLHQGAMVELNQEAAVDDALHENHAVPSIIYEESDEGEFKDAMETDQDNKMEEASNGLSDIEGND</sequence>
<evidence type="ECO:0000256" key="2">
    <source>
        <dbReference type="ARBA" id="ARBA00023242"/>
    </source>
</evidence>
<dbReference type="PANTHER" id="PTHR44267:SF1">
    <property type="entry name" value="WD REPEAT-CONTAINING PROTEIN 43"/>
    <property type="match status" value="1"/>
</dbReference>
<protein>
    <submittedName>
        <fullName evidence="4">Uncharacterized protein</fullName>
    </submittedName>
</protein>
<dbReference type="PANTHER" id="PTHR44267">
    <property type="entry name" value="WD REPEAT-CONTAINING PROTEIN 43"/>
    <property type="match status" value="1"/>
</dbReference>
<dbReference type="GO" id="GO:0005730">
    <property type="term" value="C:nucleolus"/>
    <property type="evidence" value="ECO:0007669"/>
    <property type="project" value="TreeGrafter"/>
</dbReference>
<name>A0A835N1K2_9ROSI</name>
<organism evidence="4 5">
    <name type="scientific">Salix dunnii</name>
    <dbReference type="NCBI Taxonomy" id="1413687"/>
    <lineage>
        <taxon>Eukaryota</taxon>
        <taxon>Viridiplantae</taxon>
        <taxon>Streptophyta</taxon>
        <taxon>Embryophyta</taxon>
        <taxon>Tracheophyta</taxon>
        <taxon>Spermatophyta</taxon>
        <taxon>Magnoliopsida</taxon>
        <taxon>eudicotyledons</taxon>
        <taxon>Gunneridae</taxon>
        <taxon>Pentapetalae</taxon>
        <taxon>rosids</taxon>
        <taxon>fabids</taxon>
        <taxon>Malpighiales</taxon>
        <taxon>Salicaceae</taxon>
        <taxon>Saliceae</taxon>
        <taxon>Salix</taxon>
    </lineage>
</organism>
<feature type="region of interest" description="Disordered" evidence="3">
    <location>
        <begin position="284"/>
        <end position="317"/>
    </location>
</feature>
<evidence type="ECO:0000256" key="1">
    <source>
        <dbReference type="ARBA" id="ARBA00004123"/>
    </source>
</evidence>
<comment type="subcellular location">
    <subcellularLocation>
        <location evidence="1">Nucleus</location>
    </subcellularLocation>
</comment>
<keyword evidence="5" id="KW-1185">Reference proteome</keyword>
<comment type="caution">
    <text evidence="4">The sequence shown here is derived from an EMBL/GenBank/DDBJ whole genome shotgun (WGS) entry which is preliminary data.</text>
</comment>
<dbReference type="GO" id="GO:0000462">
    <property type="term" value="P:maturation of SSU-rRNA from tricistronic rRNA transcript (SSU-rRNA, 5.8S rRNA, LSU-rRNA)"/>
    <property type="evidence" value="ECO:0007669"/>
    <property type="project" value="TreeGrafter"/>
</dbReference>